<dbReference type="Proteomes" id="UP000831796">
    <property type="component" value="Chromosome"/>
</dbReference>
<feature type="chain" id="PRO_5035763203" description="Tail specific protease N-terminal domain-containing protein" evidence="1">
    <location>
        <begin position="28"/>
        <end position="270"/>
    </location>
</feature>
<dbReference type="KEGG" id="hcu:MUN79_11755"/>
<proteinExistence type="predicted"/>
<evidence type="ECO:0000259" key="2">
    <source>
        <dbReference type="Pfam" id="PF17804"/>
    </source>
</evidence>
<reference evidence="3" key="1">
    <citation type="submission" date="2022-04" db="EMBL/GenBank/DDBJ databases">
        <title>Hymenobacter sp. isolated from the air.</title>
        <authorList>
            <person name="Won M."/>
            <person name="Lee C.-M."/>
            <person name="Woen H.-Y."/>
            <person name="Kwon S.-W."/>
        </authorList>
    </citation>
    <scope>NUCLEOTIDE SEQUENCE</scope>
    <source>
        <strain evidence="3">5116S-3</strain>
    </source>
</reference>
<keyword evidence="4" id="KW-1185">Reference proteome</keyword>
<organism evidence="3 4">
    <name type="scientific">Hymenobacter cellulosilyticus</name>
    <dbReference type="NCBI Taxonomy" id="2932248"/>
    <lineage>
        <taxon>Bacteria</taxon>
        <taxon>Pseudomonadati</taxon>
        <taxon>Bacteroidota</taxon>
        <taxon>Cytophagia</taxon>
        <taxon>Cytophagales</taxon>
        <taxon>Hymenobacteraceae</taxon>
        <taxon>Hymenobacter</taxon>
    </lineage>
</organism>
<evidence type="ECO:0000313" key="3">
    <source>
        <dbReference type="EMBL" id="UOQ74487.1"/>
    </source>
</evidence>
<evidence type="ECO:0000256" key="1">
    <source>
        <dbReference type="SAM" id="SignalP"/>
    </source>
</evidence>
<keyword evidence="1" id="KW-0732">Signal</keyword>
<sequence length="270" mass="30869">MASFRSSLGFSALLPGLLLLFPTGGFTQRPTDDLPPQKKQVLLGTVAQGLGMAHVQPEQIDNDFSRRVYTLYLKHLDGSKRFLLQPDVKQLQRYETSIDDEIKQGKHEFLDLSTKLINQRVQEAQVLYRELLQQPFEFTAAETFETDAEKVAYPADAAARRDRWRRLLKYQTMTRVSELMDEQSRQQTKSLAATKAKPSDATISAAVRTPAQLEADARKQVLKYYDEFFSDLRQTDEADRLAEFANTVANTFDPHSEYFAPRIKPTSTWP</sequence>
<name>A0A8T9QAF5_9BACT</name>
<evidence type="ECO:0000313" key="4">
    <source>
        <dbReference type="Proteomes" id="UP000831796"/>
    </source>
</evidence>
<protein>
    <recommendedName>
        <fullName evidence="2">Tail specific protease N-terminal domain-containing protein</fullName>
    </recommendedName>
</protein>
<gene>
    <name evidence="3" type="ORF">MUN79_11755</name>
</gene>
<dbReference type="Pfam" id="PF17804">
    <property type="entry name" value="TSP_NTD"/>
    <property type="match status" value="1"/>
</dbReference>
<dbReference type="RefSeq" id="WP_244677826.1">
    <property type="nucleotide sequence ID" value="NZ_CP095046.1"/>
</dbReference>
<accession>A0A8T9QAF5</accession>
<feature type="domain" description="Tail specific protease N-terminal" evidence="2">
    <location>
        <begin position="47"/>
        <end position="262"/>
    </location>
</feature>
<dbReference type="EMBL" id="CP095046">
    <property type="protein sequence ID" value="UOQ74487.1"/>
    <property type="molecule type" value="Genomic_DNA"/>
</dbReference>
<feature type="signal peptide" evidence="1">
    <location>
        <begin position="1"/>
        <end position="27"/>
    </location>
</feature>
<dbReference type="AlphaFoldDB" id="A0A8T9QAF5"/>
<dbReference type="InterPro" id="IPR040573">
    <property type="entry name" value="TSP_N"/>
</dbReference>